<dbReference type="Proteomes" id="UP000317422">
    <property type="component" value="Unassembled WGS sequence"/>
</dbReference>
<dbReference type="OrthoDB" id="9796920at2"/>
<protein>
    <submittedName>
        <fullName evidence="2">Prolyl-tRNA editing enzyme YbaK/EbsC (Cys-tRNA(Pro) deacylase)</fullName>
    </submittedName>
</protein>
<sequence>MWYLRTEPARLRTDLLAPPVAEELAAWQPSAGAAEPRVAGIDPALADTENCSAAYGVPLEASANCVVVSARRGGRTWLAGCVVLATTRVDVNRVVRGQLGARKASFADQAEAVAATGMEYGGITPVGLPSEWPLLVDTRVPEQPWVVVGSGTRSAKLVLPGAALAELPRVRVVAGVGTPQQ</sequence>
<reference evidence="2 3" key="1">
    <citation type="submission" date="2019-06" db="EMBL/GenBank/DDBJ databases">
        <title>Sequencing the genomes of 1000 actinobacteria strains.</title>
        <authorList>
            <person name="Klenk H.-P."/>
        </authorList>
    </citation>
    <scope>NUCLEOTIDE SEQUENCE [LARGE SCALE GENOMIC DNA]</scope>
    <source>
        <strain evidence="2 3">DSM 45015</strain>
    </source>
</reference>
<dbReference type="EMBL" id="VFQC01000001">
    <property type="protein sequence ID" value="TQN30851.1"/>
    <property type="molecule type" value="Genomic_DNA"/>
</dbReference>
<dbReference type="RefSeq" id="WP_141922103.1">
    <property type="nucleotide sequence ID" value="NZ_VFQC01000001.1"/>
</dbReference>
<dbReference type="AlphaFoldDB" id="A0A543NGC2"/>
<name>A0A543NGC2_9ACTN</name>
<feature type="domain" description="YbaK/aminoacyl-tRNA synthetase-associated" evidence="1">
    <location>
        <begin position="43"/>
        <end position="166"/>
    </location>
</feature>
<proteinExistence type="predicted"/>
<evidence type="ECO:0000313" key="3">
    <source>
        <dbReference type="Proteomes" id="UP000317422"/>
    </source>
</evidence>
<accession>A0A543NGC2</accession>
<evidence type="ECO:0000259" key="1">
    <source>
        <dbReference type="Pfam" id="PF04073"/>
    </source>
</evidence>
<comment type="caution">
    <text evidence="2">The sequence shown here is derived from an EMBL/GenBank/DDBJ whole genome shotgun (WGS) entry which is preliminary data.</text>
</comment>
<dbReference type="InterPro" id="IPR036754">
    <property type="entry name" value="YbaK/aa-tRNA-synt-asso_dom_sf"/>
</dbReference>
<gene>
    <name evidence="2" type="ORF">FHX37_0739</name>
</gene>
<dbReference type="Gene3D" id="3.90.960.10">
    <property type="entry name" value="YbaK/aminoacyl-tRNA synthetase-associated domain"/>
    <property type="match status" value="1"/>
</dbReference>
<evidence type="ECO:0000313" key="2">
    <source>
        <dbReference type="EMBL" id="TQN30851.1"/>
    </source>
</evidence>
<organism evidence="2 3">
    <name type="scientific">Haloactinospora alba</name>
    <dbReference type="NCBI Taxonomy" id="405555"/>
    <lineage>
        <taxon>Bacteria</taxon>
        <taxon>Bacillati</taxon>
        <taxon>Actinomycetota</taxon>
        <taxon>Actinomycetes</taxon>
        <taxon>Streptosporangiales</taxon>
        <taxon>Nocardiopsidaceae</taxon>
        <taxon>Haloactinospora</taxon>
    </lineage>
</organism>
<keyword evidence="3" id="KW-1185">Reference proteome</keyword>
<dbReference type="SUPFAM" id="SSF55826">
    <property type="entry name" value="YbaK/ProRS associated domain"/>
    <property type="match status" value="1"/>
</dbReference>
<dbReference type="GO" id="GO:0002161">
    <property type="term" value="F:aminoacyl-tRNA deacylase activity"/>
    <property type="evidence" value="ECO:0007669"/>
    <property type="project" value="InterPro"/>
</dbReference>
<dbReference type="InterPro" id="IPR007214">
    <property type="entry name" value="YbaK/aa-tRNA-synth-assoc-dom"/>
</dbReference>
<dbReference type="Pfam" id="PF04073">
    <property type="entry name" value="tRNA_edit"/>
    <property type="match status" value="1"/>
</dbReference>